<evidence type="ECO:0000256" key="12">
    <source>
        <dbReference type="ARBA" id="ARBA00022984"/>
    </source>
</evidence>
<feature type="domain" description="Glycosyl transferase family 51" evidence="21">
    <location>
        <begin position="57"/>
        <end position="231"/>
    </location>
</feature>
<keyword evidence="15" id="KW-0511">Multifunctional enzyme</keyword>
<evidence type="ECO:0000256" key="9">
    <source>
        <dbReference type="ARBA" id="ARBA00022692"/>
    </source>
</evidence>
<evidence type="ECO:0000259" key="21">
    <source>
        <dbReference type="Pfam" id="PF00912"/>
    </source>
</evidence>
<dbReference type="InterPro" id="IPR050396">
    <property type="entry name" value="Glycosyltr_51/Transpeptidase"/>
</dbReference>
<evidence type="ECO:0000256" key="4">
    <source>
        <dbReference type="ARBA" id="ARBA00007739"/>
    </source>
</evidence>
<evidence type="ECO:0000256" key="13">
    <source>
        <dbReference type="ARBA" id="ARBA00022989"/>
    </source>
</evidence>
<dbReference type="InterPro" id="IPR023346">
    <property type="entry name" value="Lysozyme-like_dom_sf"/>
</dbReference>
<comment type="catalytic activity">
    <reaction evidence="18">
        <text>[GlcNAc-(1-&gt;4)-Mur2Ac(oyl-L-Ala-gamma-D-Glu-L-Lys-D-Ala-D-Ala)](n)-di-trans,octa-cis-undecaprenyl diphosphate + beta-D-GlcNAc-(1-&gt;4)-Mur2Ac(oyl-L-Ala-gamma-D-Glu-L-Lys-D-Ala-D-Ala)-di-trans,octa-cis-undecaprenyl diphosphate = [GlcNAc-(1-&gt;4)-Mur2Ac(oyl-L-Ala-gamma-D-Glu-L-Lys-D-Ala-D-Ala)](n+1)-di-trans,octa-cis-undecaprenyl diphosphate + di-trans,octa-cis-undecaprenyl diphosphate + H(+)</text>
        <dbReference type="Rhea" id="RHEA:23708"/>
        <dbReference type="Rhea" id="RHEA-COMP:9602"/>
        <dbReference type="Rhea" id="RHEA-COMP:9603"/>
        <dbReference type="ChEBI" id="CHEBI:15378"/>
        <dbReference type="ChEBI" id="CHEBI:58405"/>
        <dbReference type="ChEBI" id="CHEBI:60033"/>
        <dbReference type="ChEBI" id="CHEBI:78435"/>
        <dbReference type="EC" id="2.4.99.28"/>
    </reaction>
</comment>
<dbReference type="Pfam" id="PF00912">
    <property type="entry name" value="Transgly"/>
    <property type="match status" value="1"/>
</dbReference>
<keyword evidence="7" id="KW-0328">Glycosyltransferase</keyword>
<evidence type="ECO:0000256" key="5">
    <source>
        <dbReference type="ARBA" id="ARBA00022645"/>
    </source>
</evidence>
<dbReference type="EC" id="2.4.99.28" evidence="17"/>
<comment type="similarity">
    <text evidence="4">In the N-terminal section; belongs to the glycosyltransferase 51 family.</text>
</comment>
<dbReference type="PANTHER" id="PTHR32282:SF27">
    <property type="entry name" value="PENICILLIN-BINDING PROTEIN 1A"/>
    <property type="match status" value="1"/>
</dbReference>
<keyword evidence="9" id="KW-0812">Transmembrane</keyword>
<evidence type="ECO:0000313" key="22">
    <source>
        <dbReference type="EMBL" id="TYO97679.1"/>
    </source>
</evidence>
<dbReference type="Pfam" id="PF00905">
    <property type="entry name" value="Transpeptidase"/>
    <property type="match status" value="1"/>
</dbReference>
<evidence type="ECO:0000256" key="17">
    <source>
        <dbReference type="ARBA" id="ARBA00044770"/>
    </source>
</evidence>
<dbReference type="AlphaFoldDB" id="A0A5D3WJ48"/>
<dbReference type="InterPro" id="IPR001460">
    <property type="entry name" value="PCN-bd_Tpept"/>
</dbReference>
<keyword evidence="5" id="KW-0121">Carboxypeptidase</keyword>
<keyword evidence="14" id="KW-0472">Membrane</keyword>
<gene>
    <name evidence="22" type="ORF">EDC39_10982</name>
</gene>
<dbReference type="PANTHER" id="PTHR32282">
    <property type="entry name" value="BINDING PROTEIN TRANSPEPTIDASE, PUTATIVE-RELATED"/>
    <property type="match status" value="1"/>
</dbReference>
<dbReference type="GO" id="GO:0071555">
    <property type="term" value="P:cell wall organization"/>
    <property type="evidence" value="ECO:0007669"/>
    <property type="project" value="UniProtKB-KW"/>
</dbReference>
<dbReference type="FunFam" id="1.10.3810.10:FF:000003">
    <property type="entry name" value="Penicillin-binding protein 1a"/>
    <property type="match status" value="1"/>
</dbReference>
<feature type="domain" description="Penicillin-binding protein transpeptidase" evidence="20">
    <location>
        <begin position="440"/>
        <end position="697"/>
    </location>
</feature>
<keyword evidence="10" id="KW-0378">Hydrolase</keyword>
<keyword evidence="6" id="KW-0645">Protease</keyword>
<dbReference type="EMBL" id="VNIB01000009">
    <property type="protein sequence ID" value="TYO97679.1"/>
    <property type="molecule type" value="Genomic_DNA"/>
</dbReference>
<dbReference type="InterPro" id="IPR012338">
    <property type="entry name" value="Beta-lactam/transpept-like"/>
</dbReference>
<dbReference type="SUPFAM" id="SSF53955">
    <property type="entry name" value="Lysozyme-like"/>
    <property type="match status" value="1"/>
</dbReference>
<comment type="pathway">
    <text evidence="2">Cell wall biogenesis; peptidoglycan biosynthesis.</text>
</comment>
<dbReference type="Gene3D" id="1.10.3810.10">
    <property type="entry name" value="Biosynthetic peptidoglycan transglycosylase-like"/>
    <property type="match status" value="1"/>
</dbReference>
<dbReference type="GO" id="GO:0008360">
    <property type="term" value="P:regulation of cell shape"/>
    <property type="evidence" value="ECO:0007669"/>
    <property type="project" value="UniProtKB-KW"/>
</dbReference>
<dbReference type="NCBIfam" id="TIGR02074">
    <property type="entry name" value="PBP_1a_fam"/>
    <property type="match status" value="1"/>
</dbReference>
<comment type="caution">
    <text evidence="22">The sequence shown here is derived from an EMBL/GenBank/DDBJ whole genome shotgun (WGS) entry which is preliminary data.</text>
</comment>
<dbReference type="RefSeq" id="WP_148896324.1">
    <property type="nucleotide sequence ID" value="NZ_VNIB01000009.1"/>
</dbReference>
<evidence type="ECO:0000313" key="23">
    <source>
        <dbReference type="Proteomes" id="UP000324159"/>
    </source>
</evidence>
<reference evidence="22 23" key="1">
    <citation type="submission" date="2019-07" db="EMBL/GenBank/DDBJ databases">
        <title>Genomic Encyclopedia of Type Strains, Phase IV (KMG-IV): sequencing the most valuable type-strain genomes for metagenomic binning, comparative biology and taxonomic classification.</title>
        <authorList>
            <person name="Goeker M."/>
        </authorList>
    </citation>
    <scope>NUCLEOTIDE SEQUENCE [LARGE SCALE GENOMIC DNA]</scope>
    <source>
        <strain evidence="22 23">SS015</strain>
    </source>
</reference>
<evidence type="ECO:0000256" key="18">
    <source>
        <dbReference type="ARBA" id="ARBA00049902"/>
    </source>
</evidence>
<keyword evidence="8" id="KW-0808">Transferase</keyword>
<organism evidence="22 23">
    <name type="scientific">Geothermobacter ehrlichii</name>
    <dbReference type="NCBI Taxonomy" id="213224"/>
    <lineage>
        <taxon>Bacteria</taxon>
        <taxon>Pseudomonadati</taxon>
        <taxon>Thermodesulfobacteriota</taxon>
        <taxon>Desulfuromonadia</taxon>
        <taxon>Desulfuromonadales</taxon>
        <taxon>Geothermobacteraceae</taxon>
        <taxon>Geothermobacter</taxon>
    </lineage>
</organism>
<dbReference type="GO" id="GO:0030288">
    <property type="term" value="C:outer membrane-bounded periplasmic space"/>
    <property type="evidence" value="ECO:0007669"/>
    <property type="project" value="TreeGrafter"/>
</dbReference>
<dbReference type="SUPFAM" id="SSF56601">
    <property type="entry name" value="beta-lactamase/transpeptidase-like"/>
    <property type="match status" value="1"/>
</dbReference>
<accession>A0A5D3WJ48</accession>
<keyword evidence="16" id="KW-0961">Cell wall biogenesis/degradation</keyword>
<proteinExistence type="inferred from homology"/>
<dbReference type="InterPro" id="IPR036950">
    <property type="entry name" value="PBP_transglycosylase"/>
</dbReference>
<evidence type="ECO:0000256" key="15">
    <source>
        <dbReference type="ARBA" id="ARBA00023268"/>
    </source>
</evidence>
<comment type="similarity">
    <text evidence="3">In the C-terminal section; belongs to the transpeptidase family.</text>
</comment>
<keyword evidence="23" id="KW-1185">Reference proteome</keyword>
<dbReference type="UniPathway" id="UPA00219"/>
<evidence type="ECO:0000259" key="20">
    <source>
        <dbReference type="Pfam" id="PF00905"/>
    </source>
</evidence>
<dbReference type="GO" id="GO:0016020">
    <property type="term" value="C:membrane"/>
    <property type="evidence" value="ECO:0007669"/>
    <property type="project" value="UniProtKB-SubCell"/>
</dbReference>
<evidence type="ECO:0000256" key="19">
    <source>
        <dbReference type="ARBA" id="ARBA00060592"/>
    </source>
</evidence>
<dbReference type="GO" id="GO:0006508">
    <property type="term" value="P:proteolysis"/>
    <property type="evidence" value="ECO:0007669"/>
    <property type="project" value="UniProtKB-KW"/>
</dbReference>
<sequence>MLRKIVRYIMLLAVGGALLAVAGLVTAYLLVASSLPRVDTLADYRPPVITRILADDGSVLAELYKERRVVVPIERMPDALINAFVAAEDAKFFQHRGIDLVSILRAAIKNIQAGGIVQGGSTITQQVAKSLLLTPEKKFSRKFKEAILAWRMEQKLSKKEILSIYLNQIYLGHGAHGVQAAAENYFDKNVEDLSLAECAMLAGLPQAPSRYSPYRHFQRAKERQRYVLKRMVENGYISEEEAELAFAEKLTIHPRSRQHVPEAAYFTEQVRRDLIATYGEKAVYTQGLQVHTSLNLAMQRAAQAAVQQNLRNYDKRHGYRGPGKILSEGEASEFLADQARRLRDNPPEQGHFLQAVLTGWNDQALLVAVGDRHGLIAREGLAWAGELKLLSREDYLLTPDEAWGDAIPLPVGSLLETRVKQVRPDGSLELELEQTPEVQGALVAIDPHSGQVKALVGGYDFARSQFNRAIQARRQPGSAMKPLIYAAALDKGYTPATVILDTPIIYREKLDTGKETEWKPRNYGKKFYGPTSLRTGLAKSRNIITIKILEDIGVNYAANYARRLGIESPIERDLTLALGSTAVTPMELAKVYCVFANGGIHVSPTYITRIIDRDGRIIASVDPADFPDGAGPGQRLLQQKRERVISPETAYLITNLMESVVQQGTGWRAKALGRPVAGKTGTTNDLKDAWFVGFIPDLVAVTWTGFDQERSLGDHETGSRAAAPAWVAFMKEAASHYPVRQFKVPDSILFRPIDPKTGLLVPEDTPGAVIEAFAPGTAPTRFAMDESRPDARDFFKLDLEEN</sequence>
<protein>
    <recommendedName>
        <fullName evidence="17">peptidoglycan glycosyltransferase</fullName>
        <ecNumber evidence="17">2.4.99.28</ecNumber>
    </recommendedName>
</protein>
<dbReference type="OrthoDB" id="9766909at2"/>
<comment type="pathway">
    <text evidence="19">Glycan biosynthesis.</text>
</comment>
<evidence type="ECO:0000256" key="6">
    <source>
        <dbReference type="ARBA" id="ARBA00022670"/>
    </source>
</evidence>
<keyword evidence="13" id="KW-1133">Transmembrane helix</keyword>
<dbReference type="GO" id="GO:0008658">
    <property type="term" value="F:penicillin binding"/>
    <property type="evidence" value="ECO:0007669"/>
    <property type="project" value="InterPro"/>
</dbReference>
<evidence type="ECO:0000256" key="7">
    <source>
        <dbReference type="ARBA" id="ARBA00022676"/>
    </source>
</evidence>
<evidence type="ECO:0000256" key="1">
    <source>
        <dbReference type="ARBA" id="ARBA00004370"/>
    </source>
</evidence>
<comment type="subcellular location">
    <subcellularLocation>
        <location evidence="1">Membrane</location>
    </subcellularLocation>
</comment>
<keyword evidence="11" id="KW-0133">Cell shape</keyword>
<dbReference type="Gene3D" id="3.40.710.10">
    <property type="entry name" value="DD-peptidase/beta-lactamase superfamily"/>
    <property type="match status" value="2"/>
</dbReference>
<evidence type="ECO:0000256" key="14">
    <source>
        <dbReference type="ARBA" id="ARBA00023136"/>
    </source>
</evidence>
<evidence type="ECO:0000256" key="2">
    <source>
        <dbReference type="ARBA" id="ARBA00004752"/>
    </source>
</evidence>
<evidence type="ECO:0000256" key="8">
    <source>
        <dbReference type="ARBA" id="ARBA00022679"/>
    </source>
</evidence>
<name>A0A5D3WJ48_9BACT</name>
<keyword evidence="12" id="KW-0573">Peptidoglycan synthesis</keyword>
<evidence type="ECO:0000256" key="3">
    <source>
        <dbReference type="ARBA" id="ARBA00007090"/>
    </source>
</evidence>
<evidence type="ECO:0000256" key="11">
    <source>
        <dbReference type="ARBA" id="ARBA00022960"/>
    </source>
</evidence>
<dbReference type="GO" id="GO:0008955">
    <property type="term" value="F:peptidoglycan glycosyltransferase activity"/>
    <property type="evidence" value="ECO:0007669"/>
    <property type="project" value="UniProtKB-EC"/>
</dbReference>
<dbReference type="Proteomes" id="UP000324159">
    <property type="component" value="Unassembled WGS sequence"/>
</dbReference>
<dbReference type="GO" id="GO:0009252">
    <property type="term" value="P:peptidoglycan biosynthetic process"/>
    <property type="evidence" value="ECO:0007669"/>
    <property type="project" value="UniProtKB-UniPathway"/>
</dbReference>
<evidence type="ECO:0000256" key="10">
    <source>
        <dbReference type="ARBA" id="ARBA00022801"/>
    </source>
</evidence>
<dbReference type="GO" id="GO:0004180">
    <property type="term" value="F:carboxypeptidase activity"/>
    <property type="evidence" value="ECO:0007669"/>
    <property type="project" value="UniProtKB-KW"/>
</dbReference>
<evidence type="ECO:0000256" key="16">
    <source>
        <dbReference type="ARBA" id="ARBA00023316"/>
    </source>
</evidence>
<dbReference type="InterPro" id="IPR001264">
    <property type="entry name" value="Glyco_trans_51"/>
</dbReference>